<feature type="transmembrane region" description="Helical" evidence="1">
    <location>
        <begin position="63"/>
        <end position="84"/>
    </location>
</feature>
<accession>A0A4Y7Q8E2</accession>
<reference evidence="3 4" key="1">
    <citation type="submission" date="2018-06" db="EMBL/GenBank/DDBJ databases">
        <title>A transcriptomic atlas of mushroom development highlights an independent origin of complex multicellularity.</title>
        <authorList>
            <consortium name="DOE Joint Genome Institute"/>
            <person name="Krizsan K."/>
            <person name="Almasi E."/>
            <person name="Merenyi Z."/>
            <person name="Sahu N."/>
            <person name="Viragh M."/>
            <person name="Koszo T."/>
            <person name="Mondo S."/>
            <person name="Kiss B."/>
            <person name="Balint B."/>
            <person name="Kues U."/>
            <person name="Barry K."/>
            <person name="Hegedus J.C."/>
            <person name="Henrissat B."/>
            <person name="Johnson J."/>
            <person name="Lipzen A."/>
            <person name="Ohm R."/>
            <person name="Nagy I."/>
            <person name="Pangilinan J."/>
            <person name="Yan J."/>
            <person name="Xiong Y."/>
            <person name="Grigoriev I.V."/>
            <person name="Hibbett D.S."/>
            <person name="Nagy L.G."/>
        </authorList>
    </citation>
    <scope>NUCLEOTIDE SEQUENCE [LARGE SCALE GENOMIC DNA]</scope>
    <source>
        <strain evidence="3 4">SZMC22713</strain>
    </source>
</reference>
<evidence type="ECO:0000313" key="3">
    <source>
        <dbReference type="EMBL" id="TDL23561.1"/>
    </source>
</evidence>
<organism evidence="3 4">
    <name type="scientific">Rickenella mellea</name>
    <dbReference type="NCBI Taxonomy" id="50990"/>
    <lineage>
        <taxon>Eukaryota</taxon>
        <taxon>Fungi</taxon>
        <taxon>Dikarya</taxon>
        <taxon>Basidiomycota</taxon>
        <taxon>Agaricomycotina</taxon>
        <taxon>Agaricomycetes</taxon>
        <taxon>Hymenochaetales</taxon>
        <taxon>Rickenellaceae</taxon>
        <taxon>Rickenella</taxon>
    </lineage>
</organism>
<evidence type="ECO:0000259" key="2">
    <source>
        <dbReference type="Pfam" id="PF20151"/>
    </source>
</evidence>
<dbReference type="AlphaFoldDB" id="A0A4Y7Q8E2"/>
<keyword evidence="1" id="KW-1133">Transmembrane helix</keyword>
<dbReference type="VEuPathDB" id="FungiDB:BD410DRAFT_802782"/>
<keyword evidence="4" id="KW-1185">Reference proteome</keyword>
<sequence>MENSFLAADPFVFNVIDQILSNRHFSNLKTVTYSTAILYYDHILMLPEEIQHIWRQKLSPVSVIYLLNRYLTFFGYIPILFFMFNSPHDDHRKVAYPPVYKTLTEPDSRFQMLVILIVRVYALYYREIWVLVLTGILGASTVAASVDLLTCGFLIEITSVVLFRQNVTHADGRSLQGLMVTDHGLRCYDNFIDAVPDLPNVSSS</sequence>
<dbReference type="STRING" id="50990.A0A4Y7Q8E2"/>
<feature type="transmembrane region" description="Helical" evidence="1">
    <location>
        <begin position="128"/>
        <end position="155"/>
    </location>
</feature>
<evidence type="ECO:0000313" key="4">
    <source>
        <dbReference type="Proteomes" id="UP000294933"/>
    </source>
</evidence>
<proteinExistence type="predicted"/>
<gene>
    <name evidence="3" type="ORF">BD410DRAFT_802782</name>
</gene>
<dbReference type="Proteomes" id="UP000294933">
    <property type="component" value="Unassembled WGS sequence"/>
</dbReference>
<evidence type="ECO:0000256" key="1">
    <source>
        <dbReference type="SAM" id="Phobius"/>
    </source>
</evidence>
<keyword evidence="1" id="KW-0812">Transmembrane</keyword>
<dbReference type="InterPro" id="IPR045340">
    <property type="entry name" value="DUF6533"/>
</dbReference>
<keyword evidence="1" id="KW-0472">Membrane</keyword>
<name>A0A4Y7Q8E2_9AGAM</name>
<feature type="domain" description="DUF6533" evidence="2">
    <location>
        <begin position="34"/>
        <end position="74"/>
    </location>
</feature>
<dbReference type="EMBL" id="ML170170">
    <property type="protein sequence ID" value="TDL23561.1"/>
    <property type="molecule type" value="Genomic_DNA"/>
</dbReference>
<dbReference type="Pfam" id="PF20151">
    <property type="entry name" value="DUF6533"/>
    <property type="match status" value="1"/>
</dbReference>
<dbReference type="OrthoDB" id="2686513at2759"/>
<protein>
    <recommendedName>
        <fullName evidence="2">DUF6533 domain-containing protein</fullName>
    </recommendedName>
</protein>